<reference evidence="2 3" key="1">
    <citation type="journal article" date="2006" name="Nature">
        <title>Insights from the genome of the biotrophic fungal plant pathogen Ustilago maydis.</title>
        <authorList>
            <person name="Kamper J."/>
            <person name="Kahmann R."/>
            <person name="Bolker M."/>
            <person name="Ma L.J."/>
            <person name="Brefort T."/>
            <person name="Saville B.J."/>
            <person name="Banuett F."/>
            <person name="Kronstad J.W."/>
            <person name="Gold S.E."/>
            <person name="Muller O."/>
            <person name="Perlin M.H."/>
            <person name="Wosten H.A."/>
            <person name="de Vries R."/>
            <person name="Ruiz-Herrera J."/>
            <person name="Reynaga-Pena C.G."/>
            <person name="Snetselaar K."/>
            <person name="McCann M."/>
            <person name="Perez-Martin J."/>
            <person name="Feldbrugge M."/>
            <person name="Basse C.W."/>
            <person name="Steinberg G."/>
            <person name="Ibeas J.I."/>
            <person name="Holloman W."/>
            <person name="Guzman P."/>
            <person name="Farman M."/>
            <person name="Stajich J.E."/>
            <person name="Sentandreu R."/>
            <person name="Gonzalez-Prieto J.M."/>
            <person name="Kennell J.C."/>
            <person name="Molina L."/>
            <person name="Schirawski J."/>
            <person name="Mendoza-Mendoza A."/>
            <person name="Greilinger D."/>
            <person name="Munch K."/>
            <person name="Rossel N."/>
            <person name="Scherer M."/>
            <person name="Vranes M."/>
            <person name="Ladendorf O."/>
            <person name="Vincon V."/>
            <person name="Fuchs U."/>
            <person name="Sandrock B."/>
            <person name="Meng S."/>
            <person name="Ho E.C."/>
            <person name="Cahill M.J."/>
            <person name="Boyce K.J."/>
            <person name="Klose J."/>
            <person name="Klosterman S.J."/>
            <person name="Deelstra H.J."/>
            <person name="Ortiz-Castellanos L."/>
            <person name="Li W."/>
            <person name="Sanchez-Alonso P."/>
            <person name="Schreier P.H."/>
            <person name="Hauser-Hahn I."/>
            <person name="Vaupel M."/>
            <person name="Koopmann E."/>
            <person name="Friedrich G."/>
            <person name="Voss H."/>
            <person name="Schluter T."/>
            <person name="Margolis J."/>
            <person name="Platt D."/>
            <person name="Swimmer C."/>
            <person name="Gnirke A."/>
            <person name="Chen F."/>
            <person name="Vysotskaia V."/>
            <person name="Mannhaupt G."/>
            <person name="Guldener U."/>
            <person name="Munsterkotter M."/>
            <person name="Haase D."/>
            <person name="Oesterheld M."/>
            <person name="Mewes H.W."/>
            <person name="Mauceli E.W."/>
            <person name="DeCaprio D."/>
            <person name="Wade C.M."/>
            <person name="Butler J."/>
            <person name="Young S."/>
            <person name="Jaffe D.B."/>
            <person name="Calvo S."/>
            <person name="Nusbaum C."/>
            <person name="Galagan J."/>
            <person name="Birren B.W."/>
        </authorList>
    </citation>
    <scope>NUCLEOTIDE SEQUENCE [LARGE SCALE GENOMIC DNA]</scope>
    <source>
        <strain evidence="3">DSM 14603 / FGSC 9021 / UM521</strain>
    </source>
</reference>
<accession>A0A0D1CNV8</accession>
<name>A0A0D1CNV8_MYCMD</name>
<evidence type="ECO:0000313" key="3">
    <source>
        <dbReference type="Proteomes" id="UP000000561"/>
    </source>
</evidence>
<dbReference type="InterPro" id="IPR036397">
    <property type="entry name" value="RNaseH_sf"/>
</dbReference>
<dbReference type="AlphaFoldDB" id="A0A0D1CNV8"/>
<dbReference type="SUPFAM" id="SSF53098">
    <property type="entry name" value="Ribonuclease H-like"/>
    <property type="match status" value="1"/>
</dbReference>
<dbReference type="InterPro" id="IPR012337">
    <property type="entry name" value="RNaseH-like_sf"/>
</dbReference>
<feature type="domain" description="RNase H type-1" evidence="1">
    <location>
        <begin position="58"/>
        <end position="94"/>
    </location>
</feature>
<dbReference type="RefSeq" id="XP_011389902.1">
    <property type="nucleotide sequence ID" value="XM_011391600.1"/>
</dbReference>
<dbReference type="EMBL" id="CM003148">
    <property type="protein sequence ID" value="KIS68343.1"/>
    <property type="molecule type" value="Genomic_DNA"/>
</dbReference>
<protein>
    <recommendedName>
        <fullName evidence="1">RNase H type-1 domain-containing protein</fullName>
    </recommendedName>
</protein>
<dbReference type="KEGG" id="uma:UMAG_03439"/>
<sequence>MVELTSPRSESSAGWVDDNVLMLKSKPCATKSSQPFSRLYRGYCISIGTRPSSDPDISTVQQFAVAKHVAVVWVTGHCGILGNERADSLAQNAADDVIRESAEHHEEAVVQLAIRRRVMQAWNQAWNSSPKGSNFRSKLHKLRAGDTFKLYNHLQRGHMSFHILNKGKVVLGATPATTQGGFC</sequence>
<dbReference type="GO" id="GO:0003676">
    <property type="term" value="F:nucleic acid binding"/>
    <property type="evidence" value="ECO:0007669"/>
    <property type="project" value="InterPro"/>
</dbReference>
<dbReference type="GO" id="GO:0004523">
    <property type="term" value="F:RNA-DNA hybrid ribonuclease activity"/>
    <property type="evidence" value="ECO:0000318"/>
    <property type="project" value="GO_Central"/>
</dbReference>
<dbReference type="VEuPathDB" id="FungiDB:UMAG_03439"/>
<keyword evidence="3" id="KW-1185">Reference proteome</keyword>
<dbReference type="GeneID" id="23563889"/>
<proteinExistence type="predicted"/>
<dbReference type="GO" id="GO:0043137">
    <property type="term" value="P:DNA replication, removal of RNA primer"/>
    <property type="evidence" value="ECO:0000318"/>
    <property type="project" value="GO_Central"/>
</dbReference>
<dbReference type="Proteomes" id="UP000000561">
    <property type="component" value="Chromosome 9"/>
</dbReference>
<organism evidence="2 3">
    <name type="scientific">Mycosarcoma maydis</name>
    <name type="common">Corn smut fungus</name>
    <name type="synonym">Ustilago maydis</name>
    <dbReference type="NCBI Taxonomy" id="5270"/>
    <lineage>
        <taxon>Eukaryota</taxon>
        <taxon>Fungi</taxon>
        <taxon>Dikarya</taxon>
        <taxon>Basidiomycota</taxon>
        <taxon>Ustilaginomycotina</taxon>
        <taxon>Ustilaginomycetes</taxon>
        <taxon>Ustilaginales</taxon>
        <taxon>Ustilaginaceae</taxon>
        <taxon>Mycosarcoma</taxon>
    </lineage>
</organism>
<evidence type="ECO:0000313" key="2">
    <source>
        <dbReference type="EMBL" id="KIS68343.1"/>
    </source>
</evidence>
<evidence type="ECO:0000259" key="1">
    <source>
        <dbReference type="Pfam" id="PF00075"/>
    </source>
</evidence>
<gene>
    <name evidence="2" type="ORF">UMAG_03439</name>
</gene>
<dbReference type="InterPro" id="IPR002156">
    <property type="entry name" value="RNaseH_domain"/>
</dbReference>
<dbReference type="Pfam" id="PF00075">
    <property type="entry name" value="RNase_H"/>
    <property type="match status" value="1"/>
</dbReference>
<dbReference type="OrthoDB" id="3265515at2759"/>
<dbReference type="Gene3D" id="3.30.420.10">
    <property type="entry name" value="Ribonuclease H-like superfamily/Ribonuclease H"/>
    <property type="match status" value="1"/>
</dbReference>
<dbReference type="InParanoid" id="A0A0D1CNV8"/>